<comment type="function">
    <text evidence="10">Transcription factor.</text>
</comment>
<dbReference type="PROSITE" id="PS00027">
    <property type="entry name" value="HOMEOBOX_1"/>
    <property type="match status" value="1"/>
</dbReference>
<evidence type="ECO:0000256" key="7">
    <source>
        <dbReference type="ARBA" id="ARBA00025748"/>
    </source>
</evidence>
<keyword evidence="11" id="KW-0175">Coiled coil</keyword>
<evidence type="ECO:0000256" key="11">
    <source>
        <dbReference type="SAM" id="Coils"/>
    </source>
</evidence>
<dbReference type="PRINTS" id="PR00031">
    <property type="entry name" value="HTHREPRESSR"/>
</dbReference>
<sequence>MKRLSSSEDPSGHLVSLLTEKEENGRKKAQIYSGEFQVMLDGLDKEEGDELGPLGDKKRRLSSFQVKALEKNFEVENKLEPERKEKLAEELGLQPRQVAIWFQNRRARYKTKQLERDYSILRANYDSLKLDFDHLEKEKETLAMELRELKLKLHRVNAGGRRSRLMLEGELPIPDSMNNAGLVGENNIVAAGTGEINEEIANTDPEEEPFISSSSFYDSPASEMLDWVQYSGPRSTKKDEQQGLAAADDSCNFFWVDQAPTLLQSPPDRI</sequence>
<organism evidence="14 15">
    <name type="scientific">Trapa incisa</name>
    <dbReference type="NCBI Taxonomy" id="236973"/>
    <lineage>
        <taxon>Eukaryota</taxon>
        <taxon>Viridiplantae</taxon>
        <taxon>Streptophyta</taxon>
        <taxon>Embryophyta</taxon>
        <taxon>Tracheophyta</taxon>
        <taxon>Spermatophyta</taxon>
        <taxon>Magnoliopsida</taxon>
        <taxon>eudicotyledons</taxon>
        <taxon>Gunneridae</taxon>
        <taxon>Pentapetalae</taxon>
        <taxon>rosids</taxon>
        <taxon>malvids</taxon>
        <taxon>Myrtales</taxon>
        <taxon>Lythraceae</taxon>
        <taxon>Trapa</taxon>
    </lineage>
</organism>
<dbReference type="FunFam" id="1.10.10.60:FF:000144">
    <property type="entry name" value="homeobox-leucine zipper protein ATHB-6-like"/>
    <property type="match status" value="1"/>
</dbReference>
<comment type="caution">
    <text evidence="14">The sequence shown here is derived from an EMBL/GenBank/DDBJ whole genome shotgun (WGS) entry which is preliminary data.</text>
</comment>
<proteinExistence type="inferred from homology"/>
<dbReference type="GO" id="GO:0005634">
    <property type="term" value="C:nucleus"/>
    <property type="evidence" value="ECO:0007669"/>
    <property type="project" value="UniProtKB-SubCell"/>
</dbReference>
<keyword evidence="6 8" id="KW-0539">Nucleus</keyword>
<comment type="similarity">
    <text evidence="7 10">Belongs to the HD-ZIP homeobox family. Class I subfamily.</text>
</comment>
<dbReference type="Gene3D" id="1.10.10.60">
    <property type="entry name" value="Homeodomain-like"/>
    <property type="match status" value="1"/>
</dbReference>
<dbReference type="EMBL" id="JAXIOK010000021">
    <property type="protein sequence ID" value="KAK4746112.1"/>
    <property type="molecule type" value="Genomic_DNA"/>
</dbReference>
<reference evidence="14 15" key="1">
    <citation type="journal article" date="2023" name="Hortic Res">
        <title>Pangenome of water caltrop reveals structural variations and asymmetric subgenome divergence after allopolyploidization.</title>
        <authorList>
            <person name="Zhang X."/>
            <person name="Chen Y."/>
            <person name="Wang L."/>
            <person name="Yuan Y."/>
            <person name="Fang M."/>
            <person name="Shi L."/>
            <person name="Lu R."/>
            <person name="Comes H.P."/>
            <person name="Ma Y."/>
            <person name="Chen Y."/>
            <person name="Huang G."/>
            <person name="Zhou Y."/>
            <person name="Zheng Z."/>
            <person name="Qiu Y."/>
        </authorList>
    </citation>
    <scope>NUCLEOTIDE SEQUENCE [LARGE SCALE GENOMIC DNA]</scope>
    <source>
        <tissue evidence="14">Roots</tissue>
    </source>
</reference>
<keyword evidence="2 10" id="KW-0805">Transcription regulation</keyword>
<dbReference type="GO" id="GO:0000981">
    <property type="term" value="F:DNA-binding transcription factor activity, RNA polymerase II-specific"/>
    <property type="evidence" value="ECO:0007669"/>
    <property type="project" value="UniProtKB-UniRule"/>
</dbReference>
<keyword evidence="15" id="KW-1185">Reference proteome</keyword>
<evidence type="ECO:0000256" key="1">
    <source>
        <dbReference type="ARBA" id="ARBA00004123"/>
    </source>
</evidence>
<evidence type="ECO:0000259" key="13">
    <source>
        <dbReference type="PROSITE" id="PS50071"/>
    </source>
</evidence>
<gene>
    <name evidence="14" type="ORF">SAY87_012424</name>
</gene>
<dbReference type="Pfam" id="PF00046">
    <property type="entry name" value="Homeodomain"/>
    <property type="match status" value="1"/>
</dbReference>
<dbReference type="InterPro" id="IPR000047">
    <property type="entry name" value="HTH_motif"/>
</dbReference>
<evidence type="ECO:0000256" key="12">
    <source>
        <dbReference type="SAM" id="MobiDB-lite"/>
    </source>
</evidence>
<evidence type="ECO:0000256" key="5">
    <source>
        <dbReference type="ARBA" id="ARBA00023163"/>
    </source>
</evidence>
<dbReference type="PANTHER" id="PTHR24326">
    <property type="entry name" value="HOMEOBOX-LEUCINE ZIPPER PROTEIN"/>
    <property type="match status" value="1"/>
</dbReference>
<feature type="domain" description="Homeobox" evidence="13">
    <location>
        <begin position="52"/>
        <end position="112"/>
    </location>
</feature>
<feature type="DNA-binding region" description="Homeobox" evidence="8">
    <location>
        <begin position="54"/>
        <end position="113"/>
    </location>
</feature>
<feature type="coiled-coil region" evidence="11">
    <location>
        <begin position="111"/>
        <end position="152"/>
    </location>
</feature>
<evidence type="ECO:0000256" key="6">
    <source>
        <dbReference type="ARBA" id="ARBA00023242"/>
    </source>
</evidence>
<dbReference type="GO" id="GO:0045893">
    <property type="term" value="P:positive regulation of DNA-templated transcription"/>
    <property type="evidence" value="ECO:0007669"/>
    <property type="project" value="TreeGrafter"/>
</dbReference>
<dbReference type="InterPro" id="IPR001356">
    <property type="entry name" value="HD"/>
</dbReference>
<name>A0AAN7H135_9MYRT</name>
<evidence type="ECO:0000256" key="10">
    <source>
        <dbReference type="RuleBase" id="RU369038"/>
    </source>
</evidence>
<evidence type="ECO:0000256" key="9">
    <source>
        <dbReference type="RuleBase" id="RU000682"/>
    </source>
</evidence>
<dbReference type="CDD" id="cd00086">
    <property type="entry name" value="homeodomain"/>
    <property type="match status" value="1"/>
</dbReference>
<keyword evidence="4 8" id="KW-0371">Homeobox</keyword>
<keyword evidence="3 8" id="KW-0238">DNA-binding</keyword>
<dbReference type="Pfam" id="PF02183">
    <property type="entry name" value="HALZ"/>
    <property type="match status" value="1"/>
</dbReference>
<evidence type="ECO:0000256" key="3">
    <source>
        <dbReference type="ARBA" id="ARBA00023125"/>
    </source>
</evidence>
<dbReference type="SMART" id="SM00389">
    <property type="entry name" value="HOX"/>
    <property type="match status" value="1"/>
</dbReference>
<evidence type="ECO:0000256" key="4">
    <source>
        <dbReference type="ARBA" id="ARBA00023155"/>
    </source>
</evidence>
<evidence type="ECO:0000256" key="8">
    <source>
        <dbReference type="PROSITE-ProRule" id="PRU00108"/>
    </source>
</evidence>
<evidence type="ECO:0000256" key="2">
    <source>
        <dbReference type="ARBA" id="ARBA00023015"/>
    </source>
</evidence>
<dbReference type="Proteomes" id="UP001345219">
    <property type="component" value="Chromosome 10"/>
</dbReference>
<keyword evidence="5 10" id="KW-0804">Transcription</keyword>
<protein>
    <recommendedName>
        <fullName evidence="10">Homeobox-leucine zipper protein</fullName>
    </recommendedName>
    <alternativeName>
        <fullName evidence="10">HD-ZIP protein</fullName>
    </alternativeName>
    <alternativeName>
        <fullName evidence="10">Homeodomain transcription factor</fullName>
    </alternativeName>
</protein>
<dbReference type="InterPro" id="IPR017970">
    <property type="entry name" value="Homeobox_CS"/>
</dbReference>
<dbReference type="SUPFAM" id="SSF46689">
    <property type="entry name" value="Homeodomain-like"/>
    <property type="match status" value="1"/>
</dbReference>
<dbReference type="PROSITE" id="PS50071">
    <property type="entry name" value="HOMEOBOX_2"/>
    <property type="match status" value="1"/>
</dbReference>
<dbReference type="InterPro" id="IPR009057">
    <property type="entry name" value="Homeodomain-like_sf"/>
</dbReference>
<dbReference type="AlphaFoldDB" id="A0AAN7H135"/>
<evidence type="ECO:0000313" key="14">
    <source>
        <dbReference type="EMBL" id="KAK4746112.1"/>
    </source>
</evidence>
<dbReference type="InterPro" id="IPR045224">
    <property type="entry name" value="HDZip_class_I_plant"/>
</dbReference>
<accession>A0AAN7H135</accession>
<feature type="region of interest" description="Disordered" evidence="12">
    <location>
        <begin position="1"/>
        <end position="21"/>
    </location>
</feature>
<dbReference type="InterPro" id="IPR003106">
    <property type="entry name" value="Leu_zip_homeo"/>
</dbReference>
<dbReference type="PANTHER" id="PTHR24326:SF535">
    <property type="entry name" value="HOMEOBOX-LEUCINE ZIPPER PROTEIN"/>
    <property type="match status" value="1"/>
</dbReference>
<comment type="subcellular location">
    <subcellularLocation>
        <location evidence="1 8 9">Nucleus</location>
    </subcellularLocation>
</comment>
<evidence type="ECO:0000313" key="15">
    <source>
        <dbReference type="Proteomes" id="UP001345219"/>
    </source>
</evidence>
<dbReference type="GO" id="GO:0000976">
    <property type="term" value="F:transcription cis-regulatory region binding"/>
    <property type="evidence" value="ECO:0007669"/>
    <property type="project" value="UniProtKB-ARBA"/>
</dbReference>